<keyword evidence="3" id="KW-0479">Metal-binding</keyword>
<dbReference type="InterPro" id="IPR001405">
    <property type="entry name" value="UPF0758"/>
</dbReference>
<evidence type="ECO:0000313" key="10">
    <source>
        <dbReference type="Proteomes" id="UP000767334"/>
    </source>
</evidence>
<evidence type="ECO:0000256" key="2">
    <source>
        <dbReference type="ARBA" id="ARBA00022670"/>
    </source>
</evidence>
<sequence length="229" mass="25576">MAENIRVSDIPLNERPVEKLLQFGVESLSNEELLAILLRTGTKGENVIALSKRILIELDGLDGLLNVSFEEASKIKGIKKVKACQIIAMIEMFNRFRTLKSQRESFKISSPKDVSTLLINEMSNFKQEVFKLILLNTKNIVIGTKDVFKGTLNSSIVHPREVFKEAVHRGSASIIVCHNHPSGDPSPSKEDINITLRLKECGNIMGIELLDHIIIGDNKYVSLKEKGII</sequence>
<evidence type="ECO:0000256" key="5">
    <source>
        <dbReference type="ARBA" id="ARBA00022833"/>
    </source>
</evidence>
<dbReference type="NCBIfam" id="TIGR00608">
    <property type="entry name" value="radc"/>
    <property type="match status" value="1"/>
</dbReference>
<dbReference type="InterPro" id="IPR025657">
    <property type="entry name" value="RadC_JAB"/>
</dbReference>
<dbReference type="Gene3D" id="3.40.140.10">
    <property type="entry name" value="Cytidine Deaminase, domain 2"/>
    <property type="match status" value="1"/>
</dbReference>
<proteinExistence type="inferred from homology"/>
<evidence type="ECO:0000256" key="1">
    <source>
        <dbReference type="ARBA" id="ARBA00010243"/>
    </source>
</evidence>
<dbReference type="PANTHER" id="PTHR30471">
    <property type="entry name" value="DNA REPAIR PROTEIN RADC"/>
    <property type="match status" value="1"/>
</dbReference>
<name>A0ABS2FEE1_9CLOT</name>
<dbReference type="CDD" id="cd08071">
    <property type="entry name" value="MPN_DUF2466"/>
    <property type="match status" value="1"/>
</dbReference>
<keyword evidence="4" id="KW-0378">Hydrolase</keyword>
<comment type="similarity">
    <text evidence="1 7">Belongs to the UPF0758 family.</text>
</comment>
<reference evidence="9 10" key="1">
    <citation type="journal article" date="2021" name="Sci. Rep.">
        <title>The distribution of antibiotic resistance genes in chicken gut microbiota commensals.</title>
        <authorList>
            <person name="Juricova H."/>
            <person name="Matiasovicova J."/>
            <person name="Kubasova T."/>
            <person name="Cejkova D."/>
            <person name="Rychlik I."/>
        </authorList>
    </citation>
    <scope>NUCLEOTIDE SEQUENCE [LARGE SCALE GENOMIC DNA]</scope>
    <source>
        <strain evidence="9 10">An435</strain>
    </source>
</reference>
<organism evidence="9 10">
    <name type="scientific">Clostridium saudiense</name>
    <dbReference type="NCBI Taxonomy" id="1414720"/>
    <lineage>
        <taxon>Bacteria</taxon>
        <taxon>Bacillati</taxon>
        <taxon>Bacillota</taxon>
        <taxon>Clostridia</taxon>
        <taxon>Eubacteriales</taxon>
        <taxon>Clostridiaceae</taxon>
        <taxon>Clostridium</taxon>
    </lineage>
</organism>
<dbReference type="InterPro" id="IPR020891">
    <property type="entry name" value="UPF0758_CS"/>
</dbReference>
<evidence type="ECO:0000256" key="3">
    <source>
        <dbReference type="ARBA" id="ARBA00022723"/>
    </source>
</evidence>
<gene>
    <name evidence="9" type="primary">radC</name>
    <name evidence="9" type="ORF">H6A19_04400</name>
</gene>
<dbReference type="EMBL" id="JACJLL010000017">
    <property type="protein sequence ID" value="MBM6818589.1"/>
    <property type="molecule type" value="Genomic_DNA"/>
</dbReference>
<evidence type="ECO:0000256" key="6">
    <source>
        <dbReference type="ARBA" id="ARBA00023049"/>
    </source>
</evidence>
<keyword evidence="6" id="KW-0482">Metalloprotease</keyword>
<dbReference type="InterPro" id="IPR037518">
    <property type="entry name" value="MPN"/>
</dbReference>
<keyword evidence="2" id="KW-0645">Protease</keyword>
<feature type="domain" description="MPN" evidence="8">
    <location>
        <begin position="107"/>
        <end position="229"/>
    </location>
</feature>
<dbReference type="Proteomes" id="UP000767334">
    <property type="component" value="Unassembled WGS sequence"/>
</dbReference>
<evidence type="ECO:0000256" key="4">
    <source>
        <dbReference type="ARBA" id="ARBA00022801"/>
    </source>
</evidence>
<dbReference type="PROSITE" id="PS01302">
    <property type="entry name" value="UPF0758"/>
    <property type="match status" value="1"/>
</dbReference>
<evidence type="ECO:0000259" key="8">
    <source>
        <dbReference type="PROSITE" id="PS50249"/>
    </source>
</evidence>
<comment type="caution">
    <text evidence="9">The sequence shown here is derived from an EMBL/GenBank/DDBJ whole genome shotgun (WGS) entry which is preliminary data.</text>
</comment>
<dbReference type="NCBIfam" id="NF000642">
    <property type="entry name" value="PRK00024.1"/>
    <property type="match status" value="1"/>
</dbReference>
<dbReference type="PROSITE" id="PS50249">
    <property type="entry name" value="MPN"/>
    <property type="match status" value="1"/>
</dbReference>
<protein>
    <submittedName>
        <fullName evidence="9">DNA repair protein RadC</fullName>
    </submittedName>
</protein>
<evidence type="ECO:0000256" key="7">
    <source>
        <dbReference type="RuleBase" id="RU003797"/>
    </source>
</evidence>
<dbReference type="PANTHER" id="PTHR30471:SF3">
    <property type="entry name" value="UPF0758 PROTEIN YEES-RELATED"/>
    <property type="match status" value="1"/>
</dbReference>
<dbReference type="SUPFAM" id="SSF102712">
    <property type="entry name" value="JAB1/MPN domain"/>
    <property type="match status" value="1"/>
</dbReference>
<evidence type="ECO:0000313" key="9">
    <source>
        <dbReference type="EMBL" id="MBM6818589.1"/>
    </source>
</evidence>
<dbReference type="Pfam" id="PF04002">
    <property type="entry name" value="RadC"/>
    <property type="match status" value="1"/>
</dbReference>
<dbReference type="Pfam" id="PF20582">
    <property type="entry name" value="UPF0758_N"/>
    <property type="match status" value="1"/>
</dbReference>
<keyword evidence="5" id="KW-0862">Zinc</keyword>
<dbReference type="RefSeq" id="WP_133014035.1">
    <property type="nucleotide sequence ID" value="NZ_JACJLL010000017.1"/>
</dbReference>
<dbReference type="InterPro" id="IPR046778">
    <property type="entry name" value="UPF0758_N"/>
</dbReference>
<keyword evidence="10" id="KW-1185">Reference proteome</keyword>
<accession>A0ABS2FEE1</accession>